<dbReference type="GO" id="GO:0030976">
    <property type="term" value="F:thiamine pyrophosphate binding"/>
    <property type="evidence" value="ECO:0007669"/>
    <property type="project" value="InterPro"/>
</dbReference>
<evidence type="ECO:0000256" key="2">
    <source>
        <dbReference type="ARBA" id="ARBA00023052"/>
    </source>
</evidence>
<dbReference type="GO" id="GO:0019752">
    <property type="term" value="P:carboxylic acid metabolic process"/>
    <property type="evidence" value="ECO:0007669"/>
    <property type="project" value="UniProtKB-ARBA"/>
</dbReference>
<dbReference type="Proteomes" id="UP000001887">
    <property type="component" value="Chromosome"/>
</dbReference>
<keyword evidence="8" id="KW-1185">Reference proteome</keyword>
<dbReference type="InterPro" id="IPR012001">
    <property type="entry name" value="Thiamin_PyroP_enz_TPP-bd_dom"/>
</dbReference>
<dbReference type="SUPFAM" id="SSF52518">
    <property type="entry name" value="Thiamin diphosphate-binding fold (THDP-binding)"/>
    <property type="match status" value="2"/>
</dbReference>
<dbReference type="InterPro" id="IPR012000">
    <property type="entry name" value="Thiamin_PyroP_enz_cen_dom"/>
</dbReference>
<dbReference type="eggNOG" id="COG0028">
    <property type="taxonomic scope" value="Bacteria"/>
</dbReference>
<dbReference type="InterPro" id="IPR045229">
    <property type="entry name" value="TPP_enz"/>
</dbReference>
<dbReference type="GO" id="GO:0000287">
    <property type="term" value="F:magnesium ion binding"/>
    <property type="evidence" value="ECO:0007669"/>
    <property type="project" value="InterPro"/>
</dbReference>
<proteinExistence type="inferred from homology"/>
<evidence type="ECO:0000256" key="3">
    <source>
        <dbReference type="RuleBase" id="RU362132"/>
    </source>
</evidence>
<dbReference type="Gene3D" id="3.40.50.1220">
    <property type="entry name" value="TPP-binding domain"/>
    <property type="match status" value="1"/>
</dbReference>
<sequence>MTSATNKSISGIEAMVELLAGLGVRYVFGNPGTTELPLNDLLVTDQRLQYILGLQEVPVMGMADGYAMASGTIGLVNLHISCGLGNAMGILYNAYREGTPLLVTAGQQDRRLAFDEPILGGDMVSVARPWTKWSVEVSRVEDLPTALRRAVQCALTPPTGPVFLSLPIDVQLERSDKLDLAPIRLPDFRVRPPQAAIAEASRVLLEARNPAILAGSRVCERSAVSELVTVAEILGCPVYSEPGTTHGRLAFPCDHPLYGQGLPLWSPEVLERLAPHDCIFVTGMDLMRLYMFHEPSRPLPPNIKIVHLDESSWQLNKNYACDVAILGDTREGLALLSSEMRLKQTSAKQEELHARRQRTAAAHQAAREKLEAQIARLEPTTPLSPLAAMAAVARVLPPDIAVVEEAVTTTGTTLERLGAIKNTTGYFGHRGWTLGWGLGVAIGAKLAWPDRPVLAILGEGAALYGIQGLWTAARYQLPVIFLICNNAQYQILKIGARGLGLPQALEGNFEALDIAAPEVDFVSLARSLGVDSMRITSASELSEVLAANWNRRSPLLIDLPIERTTQPRLNYG</sequence>
<dbReference type="HOGENOM" id="CLU_013748_3_1_0"/>
<dbReference type="PANTHER" id="PTHR18968:SF133">
    <property type="entry name" value="BENZOYLFORMATE DECARBOXYLASE"/>
    <property type="match status" value="1"/>
</dbReference>
<dbReference type="InterPro" id="IPR029061">
    <property type="entry name" value="THDP-binding"/>
</dbReference>
<evidence type="ECO:0000259" key="6">
    <source>
        <dbReference type="Pfam" id="PF02776"/>
    </source>
</evidence>
<accession>D2R4B6</accession>
<dbReference type="AlphaFoldDB" id="D2R4B6"/>
<protein>
    <submittedName>
        <fullName evidence="7">Thiamine pyrophosphate protein TPP binding domain protein</fullName>
    </submittedName>
</protein>
<comment type="similarity">
    <text evidence="1 3">Belongs to the TPP enzyme family.</text>
</comment>
<dbReference type="SUPFAM" id="SSF52467">
    <property type="entry name" value="DHS-like NAD/FAD-binding domain"/>
    <property type="match status" value="1"/>
</dbReference>
<dbReference type="STRING" id="530564.Psta_0577"/>
<dbReference type="OrthoDB" id="4494979at2"/>
<dbReference type="Pfam" id="PF00205">
    <property type="entry name" value="TPP_enzyme_M"/>
    <property type="match status" value="1"/>
</dbReference>
<dbReference type="GO" id="GO:0050660">
    <property type="term" value="F:flavin adenine dinucleotide binding"/>
    <property type="evidence" value="ECO:0007669"/>
    <property type="project" value="TreeGrafter"/>
</dbReference>
<dbReference type="Pfam" id="PF02775">
    <property type="entry name" value="TPP_enzyme_C"/>
    <property type="match status" value="1"/>
</dbReference>
<dbReference type="InterPro" id="IPR011766">
    <property type="entry name" value="TPP_enzyme_TPP-bd"/>
</dbReference>
<feature type="domain" description="Thiamine pyrophosphate enzyme N-terminal TPP-binding" evidence="6">
    <location>
        <begin position="11"/>
        <end position="112"/>
    </location>
</feature>
<feature type="domain" description="Thiamine pyrophosphate enzyme TPP-binding" evidence="5">
    <location>
        <begin position="432"/>
        <end position="558"/>
    </location>
</feature>
<gene>
    <name evidence="7" type="ordered locus">Psta_0577</name>
</gene>
<dbReference type="InterPro" id="IPR029035">
    <property type="entry name" value="DHS-like_NAD/FAD-binding_dom"/>
</dbReference>
<dbReference type="KEGG" id="psl:Psta_0577"/>
<feature type="domain" description="Thiamine pyrophosphate enzyme central" evidence="4">
    <location>
        <begin position="197"/>
        <end position="334"/>
    </location>
</feature>
<dbReference type="CDD" id="cd02002">
    <property type="entry name" value="TPP_BFDC"/>
    <property type="match status" value="1"/>
</dbReference>
<dbReference type="Pfam" id="PF02776">
    <property type="entry name" value="TPP_enzyme_N"/>
    <property type="match status" value="1"/>
</dbReference>
<evidence type="ECO:0000313" key="8">
    <source>
        <dbReference type="Proteomes" id="UP000001887"/>
    </source>
</evidence>
<dbReference type="EMBL" id="CP001848">
    <property type="protein sequence ID" value="ADB15264.1"/>
    <property type="molecule type" value="Genomic_DNA"/>
</dbReference>
<dbReference type="Gene3D" id="3.40.50.970">
    <property type="match status" value="2"/>
</dbReference>
<evidence type="ECO:0000259" key="5">
    <source>
        <dbReference type="Pfam" id="PF02775"/>
    </source>
</evidence>
<dbReference type="PANTHER" id="PTHR18968">
    <property type="entry name" value="THIAMINE PYROPHOSPHATE ENZYMES"/>
    <property type="match status" value="1"/>
</dbReference>
<evidence type="ECO:0000256" key="1">
    <source>
        <dbReference type="ARBA" id="ARBA00007812"/>
    </source>
</evidence>
<name>D2R4B6_PIRSD</name>
<keyword evidence="2 3" id="KW-0786">Thiamine pyrophosphate</keyword>
<dbReference type="GO" id="GO:0003984">
    <property type="term" value="F:acetolactate synthase activity"/>
    <property type="evidence" value="ECO:0007669"/>
    <property type="project" value="TreeGrafter"/>
</dbReference>
<evidence type="ECO:0000313" key="7">
    <source>
        <dbReference type="EMBL" id="ADB15264.1"/>
    </source>
</evidence>
<evidence type="ECO:0000259" key="4">
    <source>
        <dbReference type="Pfam" id="PF00205"/>
    </source>
</evidence>
<dbReference type="CDD" id="cd07035">
    <property type="entry name" value="TPP_PYR_POX_like"/>
    <property type="match status" value="1"/>
</dbReference>
<reference evidence="7 8" key="1">
    <citation type="journal article" date="2009" name="Stand. Genomic Sci.">
        <title>Complete genome sequence of Pirellula staleyi type strain (ATCC 27377).</title>
        <authorList>
            <person name="Clum A."/>
            <person name="Tindall B.J."/>
            <person name="Sikorski J."/>
            <person name="Ivanova N."/>
            <person name="Mavrommatis K."/>
            <person name="Lucas S."/>
            <person name="Glavina del Rio T."/>
            <person name="Nolan M."/>
            <person name="Chen F."/>
            <person name="Tice H."/>
            <person name="Pitluck S."/>
            <person name="Cheng J.F."/>
            <person name="Chertkov O."/>
            <person name="Brettin T."/>
            <person name="Han C."/>
            <person name="Detter J.C."/>
            <person name="Kuske C."/>
            <person name="Bruce D."/>
            <person name="Goodwin L."/>
            <person name="Ovchinikova G."/>
            <person name="Pati A."/>
            <person name="Mikhailova N."/>
            <person name="Chen A."/>
            <person name="Palaniappan K."/>
            <person name="Land M."/>
            <person name="Hauser L."/>
            <person name="Chang Y.J."/>
            <person name="Jeffries C.D."/>
            <person name="Chain P."/>
            <person name="Rohde M."/>
            <person name="Goker M."/>
            <person name="Bristow J."/>
            <person name="Eisen J.A."/>
            <person name="Markowitz V."/>
            <person name="Hugenholtz P."/>
            <person name="Kyrpides N.C."/>
            <person name="Klenk H.P."/>
            <person name="Lapidus A."/>
        </authorList>
    </citation>
    <scope>NUCLEOTIDE SEQUENCE [LARGE SCALE GENOMIC DNA]</scope>
    <source>
        <strain evidence="8">ATCC 27377 / DSM 6068 / ICPB 4128</strain>
    </source>
</reference>
<organism evidence="7 8">
    <name type="scientific">Pirellula staleyi (strain ATCC 27377 / DSM 6068 / ICPB 4128)</name>
    <name type="common">Pirella staleyi</name>
    <dbReference type="NCBI Taxonomy" id="530564"/>
    <lineage>
        <taxon>Bacteria</taxon>
        <taxon>Pseudomonadati</taxon>
        <taxon>Planctomycetota</taxon>
        <taxon>Planctomycetia</taxon>
        <taxon>Pirellulales</taxon>
        <taxon>Pirellulaceae</taxon>
        <taxon>Pirellula</taxon>
    </lineage>
</organism>